<dbReference type="RefSeq" id="WP_380074138.1">
    <property type="nucleotide sequence ID" value="NZ_JBHRTO010000002.1"/>
</dbReference>
<dbReference type="Proteomes" id="UP001595547">
    <property type="component" value="Unassembled WGS sequence"/>
</dbReference>
<keyword evidence="5" id="KW-1185">Reference proteome</keyword>
<feature type="domain" description="FAD-binding" evidence="3">
    <location>
        <begin position="10"/>
        <end position="329"/>
    </location>
</feature>
<sequence>MSIASPLLSIGIVGAGIGGLAAAALCAQAGHAVTLVERFATPKPLGSGLVLQPVGLAVLDAIGADARAFGAPITRMRGHAGRRQVLDVSYAPQAPGLAIHRASLFSVLWRAATAAGITLQTGAACHAAPLENGKRLILRDGAEPLGPFDLVIDASGAGSALTPMQARPLGFGAVWGTVPWPEETPLARHELSQRYLAARHMAGVLPIGRLPDNPTPQAAVFWSLPRAALDDWPAQDLPAWKAEVTTLWPQMAPFLTSLHSPADLTPARYSHGTLRRPYAPALAFIGDCAHRASPQLGQGANMALLDAFALTQALRLPLDQALPRYAQMRRWHVRAYQTMSAAFTPMYQSHSTILPGLRDHLLAPMAALWPINRLLTALVSGTMLPPIAGMDWPQTAGQRAPKR</sequence>
<evidence type="ECO:0000259" key="3">
    <source>
        <dbReference type="Pfam" id="PF01494"/>
    </source>
</evidence>
<dbReference type="Gene3D" id="3.30.9.10">
    <property type="entry name" value="D-Amino Acid Oxidase, subunit A, domain 2"/>
    <property type="match status" value="1"/>
</dbReference>
<evidence type="ECO:0000256" key="1">
    <source>
        <dbReference type="ARBA" id="ARBA00023002"/>
    </source>
</evidence>
<comment type="caution">
    <text evidence="4">The sequence shown here is derived from an EMBL/GenBank/DDBJ whole genome shotgun (WGS) entry which is preliminary data.</text>
</comment>
<gene>
    <name evidence="4" type="ORF">ACFOGH_15845</name>
</gene>
<dbReference type="EMBL" id="JBHRTO010000002">
    <property type="protein sequence ID" value="MFC3182471.1"/>
    <property type="molecule type" value="Genomic_DNA"/>
</dbReference>
<dbReference type="Pfam" id="PF01494">
    <property type="entry name" value="FAD_binding_3"/>
    <property type="match status" value="1"/>
</dbReference>
<reference evidence="5" key="1">
    <citation type="journal article" date="2019" name="Int. J. Syst. Evol. Microbiol.">
        <title>The Global Catalogue of Microorganisms (GCM) 10K type strain sequencing project: providing services to taxonomists for standard genome sequencing and annotation.</title>
        <authorList>
            <consortium name="The Broad Institute Genomics Platform"/>
            <consortium name="The Broad Institute Genome Sequencing Center for Infectious Disease"/>
            <person name="Wu L."/>
            <person name="Ma J."/>
        </authorList>
    </citation>
    <scope>NUCLEOTIDE SEQUENCE [LARGE SCALE GENOMIC DNA]</scope>
    <source>
        <strain evidence="5">KCTC 52039</strain>
    </source>
</reference>
<dbReference type="PANTHER" id="PTHR13789">
    <property type="entry name" value="MONOOXYGENASE"/>
    <property type="match status" value="1"/>
</dbReference>
<dbReference type="InterPro" id="IPR036188">
    <property type="entry name" value="FAD/NAD-bd_sf"/>
</dbReference>
<name>A0ABV7J4H2_9RHOB</name>
<dbReference type="Gene3D" id="3.50.50.60">
    <property type="entry name" value="FAD/NAD(P)-binding domain"/>
    <property type="match status" value="1"/>
</dbReference>
<dbReference type="PRINTS" id="PR00420">
    <property type="entry name" value="RNGMNOXGNASE"/>
</dbReference>
<keyword evidence="2" id="KW-0503">Monooxygenase</keyword>
<dbReference type="PANTHER" id="PTHR13789:SF309">
    <property type="entry name" value="PUTATIVE (AFU_ORTHOLOGUE AFUA_6G14510)-RELATED"/>
    <property type="match status" value="1"/>
</dbReference>
<proteinExistence type="predicted"/>
<organism evidence="4 5">
    <name type="scientific">Cypionkella sinensis</name>
    <dbReference type="NCBI Taxonomy" id="1756043"/>
    <lineage>
        <taxon>Bacteria</taxon>
        <taxon>Pseudomonadati</taxon>
        <taxon>Pseudomonadota</taxon>
        <taxon>Alphaproteobacteria</taxon>
        <taxon>Rhodobacterales</taxon>
        <taxon>Paracoccaceae</taxon>
        <taxon>Cypionkella</taxon>
    </lineage>
</organism>
<evidence type="ECO:0000313" key="4">
    <source>
        <dbReference type="EMBL" id="MFC3182471.1"/>
    </source>
</evidence>
<dbReference type="InterPro" id="IPR002938">
    <property type="entry name" value="FAD-bd"/>
</dbReference>
<dbReference type="SUPFAM" id="SSF51905">
    <property type="entry name" value="FAD/NAD(P)-binding domain"/>
    <property type="match status" value="1"/>
</dbReference>
<protein>
    <submittedName>
        <fullName evidence="4">FAD-dependent oxidoreductase</fullName>
    </submittedName>
</protein>
<accession>A0ABV7J4H2</accession>
<evidence type="ECO:0000256" key="2">
    <source>
        <dbReference type="ARBA" id="ARBA00023033"/>
    </source>
</evidence>
<evidence type="ECO:0000313" key="5">
    <source>
        <dbReference type="Proteomes" id="UP001595547"/>
    </source>
</evidence>
<dbReference type="InterPro" id="IPR050493">
    <property type="entry name" value="FAD-dep_Monooxygenase_BioMet"/>
</dbReference>
<keyword evidence="1" id="KW-0560">Oxidoreductase</keyword>